<dbReference type="RefSeq" id="WP_103564551.1">
    <property type="nucleotide sequence ID" value="NZ_MTBP01000002.1"/>
</dbReference>
<keyword evidence="1" id="KW-1133">Transmembrane helix</keyword>
<accession>A0A2P4UKK9</accession>
<name>A0A2P4UKK9_9ACTN</name>
<sequence length="210" mass="22173">MSTDTDSDNAPDEYWKRRAVALGAVLAAVGLLAWGCTAGTGPDRPVRDAAALASASPPAPTALPTVTVTAQVTRTAAPRRHAGDACARKDVVVDLAVSRAVYGREDRPELRLTAVNTGAAACRFATGPKALDVRISSGADRVWTASWCARGDASPRLLRRGIPYVRTLTWDRRRSSGRCGGARPAARPGTYVAELVAPGLKAKRQVFALR</sequence>
<keyword evidence="1" id="KW-0812">Transmembrane</keyword>
<evidence type="ECO:0000313" key="2">
    <source>
        <dbReference type="EMBL" id="POM25590.1"/>
    </source>
</evidence>
<evidence type="ECO:0000313" key="3">
    <source>
        <dbReference type="Proteomes" id="UP000242367"/>
    </source>
</evidence>
<gene>
    <name evidence="2" type="ORF">BTM25_42380</name>
</gene>
<dbReference type="AlphaFoldDB" id="A0A2P4UKK9"/>
<keyword evidence="3" id="KW-1185">Reference proteome</keyword>
<feature type="transmembrane region" description="Helical" evidence="1">
    <location>
        <begin position="20"/>
        <end position="37"/>
    </location>
</feature>
<evidence type="ECO:0000256" key="1">
    <source>
        <dbReference type="SAM" id="Phobius"/>
    </source>
</evidence>
<keyword evidence="1" id="KW-0472">Membrane</keyword>
<reference evidence="2 3" key="1">
    <citation type="journal article" date="2017" name="Chemistry">
        <title>Isolation, Biosynthesis and Chemical Modifications of Rubterolones A-F: Rare Tropolone Alkaloids from Actinomadura sp. 5-2.</title>
        <authorList>
            <person name="Guo H."/>
            <person name="Benndorf R."/>
            <person name="Leichnitz D."/>
            <person name="Klassen J.L."/>
            <person name="Vollmers J."/>
            <person name="Gorls H."/>
            <person name="Steinacker M."/>
            <person name="Weigel C."/>
            <person name="Dahse H.M."/>
            <person name="Kaster A.K."/>
            <person name="de Beer Z.W."/>
            <person name="Poulsen M."/>
            <person name="Beemelmanns C."/>
        </authorList>
    </citation>
    <scope>NUCLEOTIDE SEQUENCE [LARGE SCALE GENOMIC DNA]</scope>
    <source>
        <strain evidence="2 3">5-2</strain>
    </source>
</reference>
<dbReference type="Proteomes" id="UP000242367">
    <property type="component" value="Unassembled WGS sequence"/>
</dbReference>
<dbReference type="EMBL" id="MTBP01000002">
    <property type="protein sequence ID" value="POM25590.1"/>
    <property type="molecule type" value="Genomic_DNA"/>
</dbReference>
<protein>
    <recommendedName>
        <fullName evidence="4">DUF4232 domain-containing protein</fullName>
    </recommendedName>
</protein>
<proteinExistence type="predicted"/>
<organism evidence="2 3">
    <name type="scientific">Actinomadura rubteroloni</name>
    <dbReference type="NCBI Taxonomy" id="1926885"/>
    <lineage>
        <taxon>Bacteria</taxon>
        <taxon>Bacillati</taxon>
        <taxon>Actinomycetota</taxon>
        <taxon>Actinomycetes</taxon>
        <taxon>Streptosporangiales</taxon>
        <taxon>Thermomonosporaceae</taxon>
        <taxon>Actinomadura</taxon>
    </lineage>
</organism>
<comment type="caution">
    <text evidence="2">The sequence shown here is derived from an EMBL/GenBank/DDBJ whole genome shotgun (WGS) entry which is preliminary data.</text>
</comment>
<evidence type="ECO:0008006" key="4">
    <source>
        <dbReference type="Google" id="ProtNLM"/>
    </source>
</evidence>